<comment type="caution">
    <text evidence="2">The sequence shown here is derived from an EMBL/GenBank/DDBJ whole genome shotgun (WGS) entry which is preliminary data.</text>
</comment>
<evidence type="ECO:0000313" key="3">
    <source>
        <dbReference type="Proteomes" id="UP001501867"/>
    </source>
</evidence>
<feature type="region of interest" description="Disordered" evidence="1">
    <location>
        <begin position="29"/>
        <end position="59"/>
    </location>
</feature>
<keyword evidence="3" id="KW-1185">Reference proteome</keyword>
<evidence type="ECO:0000313" key="2">
    <source>
        <dbReference type="EMBL" id="GAA0298702.1"/>
    </source>
</evidence>
<dbReference type="InterPro" id="IPR036390">
    <property type="entry name" value="WH_DNA-bd_sf"/>
</dbReference>
<evidence type="ECO:0000256" key="1">
    <source>
        <dbReference type="SAM" id="MobiDB-lite"/>
    </source>
</evidence>
<dbReference type="SUPFAM" id="SSF46785">
    <property type="entry name" value="Winged helix' DNA-binding domain"/>
    <property type="match status" value="1"/>
</dbReference>
<reference evidence="2 3" key="1">
    <citation type="journal article" date="2019" name="Int. J. Syst. Evol. Microbiol.">
        <title>The Global Catalogue of Microorganisms (GCM) 10K type strain sequencing project: providing services to taxonomists for standard genome sequencing and annotation.</title>
        <authorList>
            <consortium name="The Broad Institute Genomics Platform"/>
            <consortium name="The Broad Institute Genome Sequencing Center for Infectious Disease"/>
            <person name="Wu L."/>
            <person name="Ma J."/>
        </authorList>
    </citation>
    <scope>NUCLEOTIDE SEQUENCE [LARGE SCALE GENOMIC DNA]</scope>
    <source>
        <strain evidence="2 3">JCM 4505</strain>
    </source>
</reference>
<gene>
    <name evidence="2" type="ORF">GCM10010302_41720</name>
</gene>
<dbReference type="Proteomes" id="UP001501867">
    <property type="component" value="Unassembled WGS sequence"/>
</dbReference>
<sequence>MADAFWAKTSGGLTFSGRCVVELRRGGVGLGEGGSSGPGGGLWPRCVPPGGTQDTPNVNERDISVTLVDILSLQINEVESILVSSEAQRRRQSPSRAPRPDLPVDDAISAWSQPLAPVKDLDSLAKRYPSRKLTLDGERKPLEFYGTQSQPNAFSMDSLEFFLVIAQYFREALPLRLILLLIACQRAGGRIPLTQEEMATILDVSRTKTSEALHTVMSHGIVFKVRRGVYQFNPPYSYRVAEFIPGTETAGEFVKVEQHSTISQIRSDTSLPDLVRFPSLDHMRQAIEELRAERSKERAARRLSRAQRKEEGTAQ</sequence>
<organism evidence="2 3">
    <name type="scientific">Streptomyces polychromogenes</name>
    <dbReference type="NCBI Taxonomy" id="67342"/>
    <lineage>
        <taxon>Bacteria</taxon>
        <taxon>Bacillati</taxon>
        <taxon>Actinomycetota</taxon>
        <taxon>Actinomycetes</taxon>
        <taxon>Kitasatosporales</taxon>
        <taxon>Streptomycetaceae</taxon>
        <taxon>Streptomyces</taxon>
    </lineage>
</organism>
<dbReference type="EMBL" id="BAAABV010000018">
    <property type="protein sequence ID" value="GAA0298702.1"/>
    <property type="molecule type" value="Genomic_DNA"/>
</dbReference>
<proteinExistence type="predicted"/>
<feature type="region of interest" description="Disordered" evidence="1">
    <location>
        <begin position="86"/>
        <end position="105"/>
    </location>
</feature>
<feature type="compositionally biased region" description="Basic and acidic residues" evidence="1">
    <location>
        <begin position="291"/>
        <end position="300"/>
    </location>
</feature>
<name>A0ABN0VGD8_9ACTN</name>
<accession>A0ABN0VGD8</accession>
<feature type="compositionally biased region" description="Gly residues" evidence="1">
    <location>
        <begin position="29"/>
        <end position="42"/>
    </location>
</feature>
<feature type="region of interest" description="Disordered" evidence="1">
    <location>
        <begin position="291"/>
        <end position="315"/>
    </location>
</feature>
<protein>
    <submittedName>
        <fullName evidence="2">Uncharacterized protein</fullName>
    </submittedName>
</protein>